<comment type="caution">
    <text evidence="3">The sequence shown here is derived from an EMBL/GenBank/DDBJ whole genome shotgun (WGS) entry which is preliminary data.</text>
</comment>
<evidence type="ECO:0000256" key="1">
    <source>
        <dbReference type="SAM" id="Coils"/>
    </source>
</evidence>
<dbReference type="OrthoDB" id="8933861at2759"/>
<protein>
    <submittedName>
        <fullName evidence="3">Uncharacterized protein</fullName>
    </submittedName>
</protein>
<dbReference type="Gene3D" id="3.30.70.1820">
    <property type="entry name" value="L1 transposable element, RRM domain"/>
    <property type="match status" value="1"/>
</dbReference>
<feature type="compositionally biased region" description="Polar residues" evidence="2">
    <location>
        <begin position="18"/>
        <end position="28"/>
    </location>
</feature>
<name>A0A3N0XEA8_ANAGA</name>
<dbReference type="AlphaFoldDB" id="A0A3N0XEA8"/>
<dbReference type="InterPro" id="IPR004244">
    <property type="entry name" value="Transposase_22"/>
</dbReference>
<evidence type="ECO:0000313" key="4">
    <source>
        <dbReference type="Proteomes" id="UP000281406"/>
    </source>
</evidence>
<accession>A0A3N0XEA8</accession>
<reference evidence="3 4" key="1">
    <citation type="submission" date="2018-10" db="EMBL/GenBank/DDBJ databases">
        <title>Genome assembly for a Yunnan-Guizhou Plateau 3E fish, Anabarilius grahami (Regan), and its evolutionary and genetic applications.</title>
        <authorList>
            <person name="Jiang W."/>
        </authorList>
    </citation>
    <scope>NUCLEOTIDE SEQUENCE [LARGE SCALE GENOMIC DNA]</scope>
    <source>
        <strain evidence="3">AG-KIZ</strain>
        <tissue evidence="3">Muscle</tissue>
    </source>
</reference>
<dbReference type="PANTHER" id="PTHR11505">
    <property type="entry name" value="L1 TRANSPOSABLE ELEMENT-RELATED"/>
    <property type="match status" value="1"/>
</dbReference>
<keyword evidence="1" id="KW-0175">Coiled coil</keyword>
<evidence type="ECO:0000313" key="3">
    <source>
        <dbReference type="EMBL" id="ROI15648.1"/>
    </source>
</evidence>
<proteinExistence type="predicted"/>
<gene>
    <name evidence="3" type="ORF">DPX16_20186</name>
</gene>
<sequence>MGSKLRKYKYSGSSSSRPNTSLTQNSASDRAHTPTPPDMTASDKEELKSQILISLKADISAVIRTELKNSLADDFNFLKSELQAVRNEIANNATLMRTDIEQMKATIKDMEGSMSTWTDEVNEIQAVVSTLKTELKELRDKAEDMEGRMRRCNVDRSHRSLRPLAPGGKPRVIEAKLHYYQDCIEVLRGARSQAPLWYNGDSIAIFPDYTASVAGGVPGSSCSCR</sequence>
<feature type="region of interest" description="Disordered" evidence="2">
    <location>
        <begin position="1"/>
        <end position="45"/>
    </location>
</feature>
<keyword evidence="4" id="KW-1185">Reference proteome</keyword>
<feature type="coiled-coil region" evidence="1">
    <location>
        <begin position="68"/>
        <end position="155"/>
    </location>
</feature>
<dbReference type="Proteomes" id="UP000281406">
    <property type="component" value="Unassembled WGS sequence"/>
</dbReference>
<dbReference type="EMBL" id="RJVU01079141">
    <property type="protein sequence ID" value="ROI15648.1"/>
    <property type="molecule type" value="Genomic_DNA"/>
</dbReference>
<organism evidence="3 4">
    <name type="scientific">Anabarilius grahami</name>
    <name type="common">Kanglang fish</name>
    <name type="synonym">Barilius grahami</name>
    <dbReference type="NCBI Taxonomy" id="495550"/>
    <lineage>
        <taxon>Eukaryota</taxon>
        <taxon>Metazoa</taxon>
        <taxon>Chordata</taxon>
        <taxon>Craniata</taxon>
        <taxon>Vertebrata</taxon>
        <taxon>Euteleostomi</taxon>
        <taxon>Actinopterygii</taxon>
        <taxon>Neopterygii</taxon>
        <taxon>Teleostei</taxon>
        <taxon>Ostariophysi</taxon>
        <taxon>Cypriniformes</taxon>
        <taxon>Xenocyprididae</taxon>
        <taxon>Xenocypridinae</taxon>
        <taxon>Xenocypridinae incertae sedis</taxon>
        <taxon>Anabarilius</taxon>
    </lineage>
</organism>
<evidence type="ECO:0000256" key="2">
    <source>
        <dbReference type="SAM" id="MobiDB-lite"/>
    </source>
</evidence>